<dbReference type="InterPro" id="IPR036909">
    <property type="entry name" value="Cyt_c-like_dom_sf"/>
</dbReference>
<dbReference type="InterPro" id="IPR013427">
    <property type="entry name" value="Haem-bd_dom_put"/>
</dbReference>
<keyword evidence="2 4" id="KW-0479">Metal-binding</keyword>
<dbReference type="NCBIfam" id="TIGR02604">
    <property type="entry name" value="Piru_Ver_Nterm"/>
    <property type="match status" value="1"/>
</dbReference>
<accession>A0A5C6C5A4</accession>
<dbReference type="GO" id="GO:0020037">
    <property type="term" value="F:heme binding"/>
    <property type="evidence" value="ECO:0007669"/>
    <property type="project" value="InterPro"/>
</dbReference>
<keyword evidence="8" id="KW-1185">Reference proteome</keyword>
<dbReference type="EMBL" id="SJPU01000001">
    <property type="protein sequence ID" value="TWU19800.1"/>
    <property type="molecule type" value="Genomic_DNA"/>
</dbReference>
<name>A0A5C6C5A4_9BACT</name>
<reference evidence="7 8" key="1">
    <citation type="journal article" date="2020" name="Antonie Van Leeuwenhoek">
        <title>Rhodopirellula heiligendammensis sp. nov., Rhodopirellula pilleata sp. nov., and Rhodopirellula solitaria sp. nov. isolated from natural or artificial marine surfaces in Northern Germany and California, USA, and emended description of the genus Rhodopirellula.</title>
        <authorList>
            <person name="Kallscheuer N."/>
            <person name="Wiegand S."/>
            <person name="Jogler M."/>
            <person name="Boedeker C."/>
            <person name="Peeters S.H."/>
            <person name="Rast P."/>
            <person name="Heuer A."/>
            <person name="Jetten M.S.M."/>
            <person name="Rohde M."/>
            <person name="Jogler C."/>
        </authorList>
    </citation>
    <scope>NUCLEOTIDE SEQUENCE [LARGE SCALE GENOMIC DNA]</scope>
    <source>
        <strain evidence="7 8">Poly21</strain>
    </source>
</reference>
<feature type="signal peptide" evidence="5">
    <location>
        <begin position="1"/>
        <end position="39"/>
    </location>
</feature>
<gene>
    <name evidence="7" type="ORF">Poly21_19780</name>
</gene>
<evidence type="ECO:0000256" key="2">
    <source>
        <dbReference type="ARBA" id="ARBA00022723"/>
    </source>
</evidence>
<dbReference type="InterPro" id="IPR011989">
    <property type="entry name" value="ARM-like"/>
</dbReference>
<dbReference type="Gene3D" id="2.120.10.30">
    <property type="entry name" value="TolB, C-terminal domain"/>
    <property type="match status" value="1"/>
</dbReference>
<evidence type="ECO:0000256" key="4">
    <source>
        <dbReference type="PROSITE-ProRule" id="PRU00433"/>
    </source>
</evidence>
<proteinExistence type="predicted"/>
<feature type="domain" description="Cytochrome c" evidence="6">
    <location>
        <begin position="873"/>
        <end position="1012"/>
    </location>
</feature>
<evidence type="ECO:0000259" key="6">
    <source>
        <dbReference type="PROSITE" id="PS51007"/>
    </source>
</evidence>
<organism evidence="7 8">
    <name type="scientific">Allorhodopirellula heiligendammensis</name>
    <dbReference type="NCBI Taxonomy" id="2714739"/>
    <lineage>
        <taxon>Bacteria</taxon>
        <taxon>Pseudomonadati</taxon>
        <taxon>Planctomycetota</taxon>
        <taxon>Planctomycetia</taxon>
        <taxon>Pirellulales</taxon>
        <taxon>Pirellulaceae</taxon>
        <taxon>Allorhodopirellula</taxon>
    </lineage>
</organism>
<keyword evidence="3 4" id="KW-0408">Iron</keyword>
<dbReference type="PANTHER" id="PTHR33546">
    <property type="entry name" value="LARGE, MULTIFUNCTIONAL SECRETED PROTEIN-RELATED"/>
    <property type="match status" value="1"/>
</dbReference>
<keyword evidence="5" id="KW-0732">Signal</keyword>
<dbReference type="InterPro" id="IPR011042">
    <property type="entry name" value="6-blade_b-propeller_TolB-like"/>
</dbReference>
<dbReference type="RefSeq" id="WP_302118225.1">
    <property type="nucleotide sequence ID" value="NZ_SJPU01000001.1"/>
</dbReference>
<dbReference type="InterPro" id="IPR009056">
    <property type="entry name" value="Cyt_c-like_dom"/>
</dbReference>
<dbReference type="SUPFAM" id="SSF46626">
    <property type="entry name" value="Cytochrome c"/>
    <property type="match status" value="1"/>
</dbReference>
<protein>
    <recommendedName>
        <fullName evidence="6">Cytochrome c domain-containing protein</fullName>
    </recommendedName>
</protein>
<dbReference type="InterPro" id="IPR055557">
    <property type="entry name" value="DUF7133"/>
</dbReference>
<dbReference type="GO" id="GO:0046872">
    <property type="term" value="F:metal ion binding"/>
    <property type="evidence" value="ECO:0007669"/>
    <property type="project" value="UniProtKB-KW"/>
</dbReference>
<evidence type="ECO:0000313" key="8">
    <source>
        <dbReference type="Proteomes" id="UP000319908"/>
    </source>
</evidence>
<dbReference type="Gene3D" id="1.25.10.10">
    <property type="entry name" value="Leucine-rich Repeat Variant"/>
    <property type="match status" value="2"/>
</dbReference>
<dbReference type="InterPro" id="IPR016024">
    <property type="entry name" value="ARM-type_fold"/>
</dbReference>
<sequence length="1151" mass="126477">MPPRPRPVQRRNHLWRCSRGSRVWMVLLATIVFTSSTSAQDASGIKNLADADLDLMENHDPASELENFELLDGYQVNLFAADPMLANPTHMHWDSRGRLWVSCSWAYPQLKPGEVANDKIIILEDTDDDGVADKSTVFADGLYLPTGLELANGGCYVAQSPDVFFLKDTDGDDVADVKELVLTGFGIEDSHHSVSAWRRGPGGWIYFQEGIFLHSQVETQHGVLRNFNGGVYQYNPRTQELRMFCTGTGGNPWGHVFDKWGQSFMVNNPRIMYLSPATGNGSQSVKVPTLISTEKQCGGDLATGSHVGDDIRDNLLSGRFKSRTIIRYEFTENGAGFSANVLPPLMTSKHPNFRPVDVKVGPDGAIYVADWYNSIINHANHDFRDPRRDHEHGRIWRITHKERPLVKKPDFDGATTEQLVDHLKSPETWVRHQARKEISERDPDEVAVVLEAWVDRLDAESPDYDHHLVEAMWACQNVERPSQKILKLVLSANDGHARSAGARMIRYWHEDLDDPIGLVAKAAGDAFPRTRMEAVLSAGFIPDAQAYPAALNSLDYPGDDFLDLALPQTKSALEPLWRPAMEAGTLRFDNESHRVFAEQAAGIGFTERITSFLAQDSPTEKEIADFCKQLQAIGTNDDVLPVVSALVKTGEERSPEVAIALLETLRPMANPRQSRALRRRLQSLTRLLDHDDANIASLAAENLAAWGVNGVTGQLLEVVESEQRPPVLRRSAAVAFAELGGDRELQKLVDLAENGNAETRYCALAGVVASDLDKGVNMTATLLSEDPNEADPAPLLVAILKNRNGVKALADAMQGVAVDPTVALRVDEFHRSTGLLPNRLARLFRSHPKSTSLNEQLLAENQAKLTSDVDQFGDADRGELIYRRKSLSCTTCHGIGPVGPEIGPNLVAVGAAAKTDYIVESILLPNKAIAEHYDNRMFVLDDGTIQTGIVTSKSKDEVVVRDAAQGGKEVRLAVDEIIAEKAMVSAMPAGLPDQLANRQEFLDLAKFVASLGRPGAFANDETPVIRKWRLFTAARGEELPSDDDEGSTVYSMVNGELPANDFPDGDRVIARGYLNVLVAGGLQFQVNDLTGLNFWIDGEKVSDISSPIELAKGRRELTVVVDSQKRGSLGLRVELQPAPKSPVKFQIEGGI</sequence>
<dbReference type="InterPro" id="IPR011041">
    <property type="entry name" value="Quinoprot_gluc/sorb_DH_b-prop"/>
</dbReference>
<dbReference type="InterPro" id="IPR013428">
    <property type="entry name" value="Membrane-bound_put_N"/>
</dbReference>
<evidence type="ECO:0000313" key="7">
    <source>
        <dbReference type="EMBL" id="TWU19800.1"/>
    </source>
</evidence>
<dbReference type="AlphaFoldDB" id="A0A5C6C5A4"/>
<dbReference type="PANTHER" id="PTHR33546:SF1">
    <property type="entry name" value="LARGE, MULTIFUNCTIONAL SECRETED PROTEIN"/>
    <property type="match status" value="1"/>
</dbReference>
<evidence type="ECO:0000256" key="1">
    <source>
        <dbReference type="ARBA" id="ARBA00022617"/>
    </source>
</evidence>
<dbReference type="SUPFAM" id="SSF48371">
    <property type="entry name" value="ARM repeat"/>
    <property type="match status" value="2"/>
</dbReference>
<dbReference type="Pfam" id="PF23500">
    <property type="entry name" value="DUF7133"/>
    <property type="match status" value="2"/>
</dbReference>
<comment type="caution">
    <text evidence="7">The sequence shown here is derived from an EMBL/GenBank/DDBJ whole genome shotgun (WGS) entry which is preliminary data.</text>
</comment>
<dbReference type="Proteomes" id="UP000319908">
    <property type="component" value="Unassembled WGS sequence"/>
</dbReference>
<dbReference type="SUPFAM" id="SSF50952">
    <property type="entry name" value="Soluble quinoprotein glucose dehydrogenase"/>
    <property type="match status" value="1"/>
</dbReference>
<evidence type="ECO:0000256" key="3">
    <source>
        <dbReference type="ARBA" id="ARBA00023004"/>
    </source>
</evidence>
<dbReference type="Gene3D" id="1.10.760.10">
    <property type="entry name" value="Cytochrome c-like domain"/>
    <property type="match status" value="1"/>
</dbReference>
<feature type="chain" id="PRO_5022658626" description="Cytochrome c domain-containing protein" evidence="5">
    <location>
        <begin position="40"/>
        <end position="1151"/>
    </location>
</feature>
<dbReference type="PROSITE" id="PS51007">
    <property type="entry name" value="CYTC"/>
    <property type="match status" value="1"/>
</dbReference>
<dbReference type="GO" id="GO:0009055">
    <property type="term" value="F:electron transfer activity"/>
    <property type="evidence" value="ECO:0007669"/>
    <property type="project" value="InterPro"/>
</dbReference>
<dbReference type="NCBIfam" id="TIGR02603">
    <property type="entry name" value="CxxCH_TIGR02603"/>
    <property type="match status" value="1"/>
</dbReference>
<evidence type="ECO:0000256" key="5">
    <source>
        <dbReference type="SAM" id="SignalP"/>
    </source>
</evidence>
<keyword evidence="1 4" id="KW-0349">Heme</keyword>